<gene>
    <name evidence="1" type="ORF">OUZ56_033840</name>
</gene>
<dbReference type="EMBL" id="JAOYFB010000066">
    <property type="protein sequence ID" value="KAK4045820.1"/>
    <property type="molecule type" value="Genomic_DNA"/>
</dbReference>
<accession>A0ABR0BBA2</accession>
<dbReference type="Proteomes" id="UP001234178">
    <property type="component" value="Unassembled WGS sequence"/>
</dbReference>
<keyword evidence="2" id="KW-1185">Reference proteome</keyword>
<proteinExistence type="predicted"/>
<reference evidence="1 2" key="1">
    <citation type="journal article" date="2023" name="Nucleic Acids Res.">
        <title>The hologenome of Daphnia magna reveals possible DNA methylation and microbiome-mediated evolution of the host genome.</title>
        <authorList>
            <person name="Chaturvedi A."/>
            <person name="Li X."/>
            <person name="Dhandapani V."/>
            <person name="Marshall H."/>
            <person name="Kissane S."/>
            <person name="Cuenca-Cambronero M."/>
            <person name="Asole G."/>
            <person name="Calvet F."/>
            <person name="Ruiz-Romero M."/>
            <person name="Marangio P."/>
            <person name="Guigo R."/>
            <person name="Rago D."/>
            <person name="Mirbahai L."/>
            <person name="Eastwood N."/>
            <person name="Colbourne J.K."/>
            <person name="Zhou J."/>
            <person name="Mallon E."/>
            <person name="Orsini L."/>
        </authorList>
    </citation>
    <scope>NUCLEOTIDE SEQUENCE [LARGE SCALE GENOMIC DNA]</scope>
    <source>
        <strain evidence="1">LRV0_1</strain>
    </source>
</reference>
<comment type="caution">
    <text evidence="1">The sequence shown here is derived from an EMBL/GenBank/DDBJ whole genome shotgun (WGS) entry which is preliminary data.</text>
</comment>
<name>A0ABR0BBA2_9CRUS</name>
<sequence length="68" mass="7903">MTNHPQILYKILSKFDTCCYLAGCRILGSEFAFVCSLNIVNMLDNNNNNIEKKNSKVYWKLLLENRDS</sequence>
<organism evidence="1 2">
    <name type="scientific">Daphnia magna</name>
    <dbReference type="NCBI Taxonomy" id="35525"/>
    <lineage>
        <taxon>Eukaryota</taxon>
        <taxon>Metazoa</taxon>
        <taxon>Ecdysozoa</taxon>
        <taxon>Arthropoda</taxon>
        <taxon>Crustacea</taxon>
        <taxon>Branchiopoda</taxon>
        <taxon>Diplostraca</taxon>
        <taxon>Cladocera</taxon>
        <taxon>Anomopoda</taxon>
        <taxon>Daphniidae</taxon>
        <taxon>Daphnia</taxon>
    </lineage>
</organism>
<evidence type="ECO:0000313" key="2">
    <source>
        <dbReference type="Proteomes" id="UP001234178"/>
    </source>
</evidence>
<protein>
    <submittedName>
        <fullName evidence="1">Uncharacterized protein</fullName>
    </submittedName>
</protein>
<evidence type="ECO:0000313" key="1">
    <source>
        <dbReference type="EMBL" id="KAK4045820.1"/>
    </source>
</evidence>